<gene>
    <name evidence="1" type="ORF">FK220_003140</name>
</gene>
<dbReference type="AlphaFoldDB" id="A0A967E9B8"/>
<evidence type="ECO:0000313" key="2">
    <source>
        <dbReference type="Proteomes" id="UP000707206"/>
    </source>
</evidence>
<sequence>MSKKNKRYFLMGFAALVILTAFVIYDRVFNAAPREIAKETTEFSIPADNLQFHFADNQAKATAKYLNRVLETSGSVTELGTNTMVLENRVQVYFLDNPEQDISLGDTISIKGRCVGFDELLLLVKIDQATTIKQNK</sequence>
<dbReference type="EMBL" id="VIKU02000001">
    <property type="protein sequence ID" value="NHF58321.1"/>
    <property type="molecule type" value="Genomic_DNA"/>
</dbReference>
<keyword evidence="2" id="KW-1185">Reference proteome</keyword>
<reference evidence="1" key="1">
    <citation type="submission" date="2019-07" db="EMBL/GenBank/DDBJ databases">
        <authorList>
            <person name="De-Chao Zhang Q."/>
        </authorList>
    </citation>
    <scope>NUCLEOTIDE SEQUENCE</scope>
    <source>
        <strain evidence="1">TP-CH-4</strain>
    </source>
</reference>
<dbReference type="Proteomes" id="UP000707206">
    <property type="component" value="Unassembled WGS sequence"/>
</dbReference>
<accession>A0A967E9B8</accession>
<reference evidence="1" key="2">
    <citation type="submission" date="2020-03" db="EMBL/GenBank/DDBJ databases">
        <title>Flavobacteriaceae bacterium strain TP-CH-4, a member of the family Flavobacteriaceae isolated from a deep-sea seamount.</title>
        <authorList>
            <person name="Zhang D.-C."/>
        </authorList>
    </citation>
    <scope>NUCLEOTIDE SEQUENCE</scope>
    <source>
        <strain evidence="1">TP-CH-4</strain>
    </source>
</reference>
<proteinExistence type="predicted"/>
<protein>
    <recommendedName>
        <fullName evidence="3">tRNA_anti-like</fullName>
    </recommendedName>
</protein>
<dbReference type="RefSeq" id="WP_152572818.1">
    <property type="nucleotide sequence ID" value="NZ_VIKU02000001.1"/>
</dbReference>
<dbReference type="InterPro" id="IPR024422">
    <property type="entry name" value="Protein_unknown_function_OB"/>
</dbReference>
<comment type="caution">
    <text evidence="1">The sequence shown here is derived from an EMBL/GenBank/DDBJ whole genome shotgun (WGS) entry which is preliminary data.</text>
</comment>
<organism evidence="1 2">
    <name type="scientific">Pelagihabitans pacificus</name>
    <dbReference type="NCBI Taxonomy" id="2696054"/>
    <lineage>
        <taxon>Bacteria</taxon>
        <taxon>Pseudomonadati</taxon>
        <taxon>Bacteroidota</taxon>
        <taxon>Flavobacteriia</taxon>
        <taxon>Flavobacteriales</taxon>
        <taxon>Flavobacteriaceae</taxon>
        <taxon>Pelagihabitans</taxon>
    </lineage>
</organism>
<dbReference type="Pfam" id="PF12869">
    <property type="entry name" value="tRNA_anti-like"/>
    <property type="match status" value="1"/>
</dbReference>
<name>A0A967E9B8_9FLAO</name>
<evidence type="ECO:0000313" key="1">
    <source>
        <dbReference type="EMBL" id="NHF58321.1"/>
    </source>
</evidence>
<evidence type="ECO:0008006" key="3">
    <source>
        <dbReference type="Google" id="ProtNLM"/>
    </source>
</evidence>